<keyword evidence="2" id="KW-0732">Signal</keyword>
<proteinExistence type="predicted"/>
<reference evidence="3 4" key="1">
    <citation type="submission" date="2019-07" db="EMBL/GenBank/DDBJ databases">
        <title>Hymenobacter sp. straun FUR1 Genome sequencing and assembly.</title>
        <authorList>
            <person name="Chhetri G."/>
        </authorList>
    </citation>
    <scope>NUCLEOTIDE SEQUENCE [LARGE SCALE GENOMIC DNA]</scope>
    <source>
        <strain evidence="3 4">Fur1</strain>
    </source>
</reference>
<name>A0A558BU42_9BACT</name>
<evidence type="ECO:0000313" key="4">
    <source>
        <dbReference type="Proteomes" id="UP000317624"/>
    </source>
</evidence>
<keyword evidence="4" id="KW-1185">Reference proteome</keyword>
<feature type="chain" id="PRO_5021715388" evidence="2">
    <location>
        <begin position="25"/>
        <end position="82"/>
    </location>
</feature>
<comment type="caution">
    <text evidence="3">The sequence shown here is derived from an EMBL/GenBank/DDBJ whole genome shotgun (WGS) entry which is preliminary data.</text>
</comment>
<accession>A0A558BU42</accession>
<feature type="compositionally biased region" description="Low complexity" evidence="1">
    <location>
        <begin position="45"/>
        <end position="61"/>
    </location>
</feature>
<feature type="compositionally biased region" description="Basic and acidic residues" evidence="1">
    <location>
        <begin position="73"/>
        <end position="82"/>
    </location>
</feature>
<protein>
    <submittedName>
        <fullName evidence="3">Uncharacterized protein</fullName>
    </submittedName>
</protein>
<gene>
    <name evidence="3" type="ORF">FNT36_11055</name>
</gene>
<dbReference type="Proteomes" id="UP000317624">
    <property type="component" value="Unassembled WGS sequence"/>
</dbReference>
<feature type="signal peptide" evidence="2">
    <location>
        <begin position="1"/>
        <end position="24"/>
    </location>
</feature>
<dbReference type="EMBL" id="VMRJ01000003">
    <property type="protein sequence ID" value="TVT40037.1"/>
    <property type="molecule type" value="Genomic_DNA"/>
</dbReference>
<organism evidence="3 4">
    <name type="scientific">Hymenobacter setariae</name>
    <dbReference type="NCBI Taxonomy" id="2594794"/>
    <lineage>
        <taxon>Bacteria</taxon>
        <taxon>Pseudomonadati</taxon>
        <taxon>Bacteroidota</taxon>
        <taxon>Cytophagia</taxon>
        <taxon>Cytophagales</taxon>
        <taxon>Hymenobacteraceae</taxon>
        <taxon>Hymenobacter</taxon>
    </lineage>
</organism>
<dbReference type="AlphaFoldDB" id="A0A558BU42"/>
<feature type="region of interest" description="Disordered" evidence="1">
    <location>
        <begin position="21"/>
        <end position="82"/>
    </location>
</feature>
<evidence type="ECO:0000256" key="1">
    <source>
        <dbReference type="SAM" id="MobiDB-lite"/>
    </source>
</evidence>
<sequence>MMTKRFLPALLASAVLLLTMPACGPSTNDGDDDVATTPLPPLPAAPDTTKGAKAAAPAANDPTRELTAPNATEDIKKMQPQM</sequence>
<evidence type="ECO:0000313" key="3">
    <source>
        <dbReference type="EMBL" id="TVT40037.1"/>
    </source>
</evidence>
<evidence type="ECO:0000256" key="2">
    <source>
        <dbReference type="SAM" id="SignalP"/>
    </source>
</evidence>
<dbReference type="RefSeq" id="WP_144847530.1">
    <property type="nucleotide sequence ID" value="NZ_VMRJ01000003.1"/>
</dbReference>